<dbReference type="Pfam" id="PF08309">
    <property type="entry name" value="LVIVD"/>
    <property type="match status" value="3"/>
</dbReference>
<dbReference type="InterPro" id="IPR013783">
    <property type="entry name" value="Ig-like_fold"/>
</dbReference>
<evidence type="ECO:0000313" key="1">
    <source>
        <dbReference type="EMBL" id="HGL17882.1"/>
    </source>
</evidence>
<organism evidence="1">
    <name type="scientific">candidate division WOR-3 bacterium</name>
    <dbReference type="NCBI Taxonomy" id="2052148"/>
    <lineage>
        <taxon>Bacteria</taxon>
        <taxon>Bacteria division WOR-3</taxon>
    </lineage>
</organism>
<comment type="caution">
    <text evidence="1">The sequence shown here is derived from an EMBL/GenBank/DDBJ whole genome shotgun (WGS) entry which is preliminary data.</text>
</comment>
<dbReference type="Gene3D" id="2.60.40.10">
    <property type="entry name" value="Immunoglobulins"/>
    <property type="match status" value="4"/>
</dbReference>
<dbReference type="EMBL" id="DTDJ01000043">
    <property type="protein sequence ID" value="HGL17882.1"/>
    <property type="molecule type" value="Genomic_DNA"/>
</dbReference>
<protein>
    <recommendedName>
        <fullName evidence="3">Fibronectin type-III domain-containing protein</fullName>
    </recommendedName>
</protein>
<dbReference type="EMBL" id="DTDJ01000043">
    <property type="protein sequence ID" value="HGL18025.1"/>
    <property type="molecule type" value="Genomic_DNA"/>
</dbReference>
<reference evidence="1" key="1">
    <citation type="journal article" date="2020" name="mSystems">
        <title>Genome- and Community-Level Interaction Insights into Carbon Utilization and Element Cycling Functions of Hydrothermarchaeota in Hydrothermal Sediment.</title>
        <authorList>
            <person name="Zhou Z."/>
            <person name="Liu Y."/>
            <person name="Xu W."/>
            <person name="Pan J."/>
            <person name="Luo Z.H."/>
            <person name="Li M."/>
        </authorList>
    </citation>
    <scope>NUCLEOTIDE SEQUENCE [LARGE SCALE GENOMIC DNA]</scope>
    <source>
        <strain evidence="1">SpSt-69</strain>
    </source>
</reference>
<gene>
    <name evidence="1" type="ORF">ENU66_06120</name>
    <name evidence="2" type="ORF">ENU66_06845</name>
</gene>
<dbReference type="PROSITE" id="PS51257">
    <property type="entry name" value="PROKAR_LIPOPROTEIN"/>
    <property type="match status" value="1"/>
</dbReference>
<dbReference type="SUPFAM" id="SSF49265">
    <property type="entry name" value="Fibronectin type III"/>
    <property type="match status" value="1"/>
</dbReference>
<accession>A0A7V3ZYC9</accession>
<evidence type="ECO:0008006" key="3">
    <source>
        <dbReference type="Google" id="ProtNLM"/>
    </source>
</evidence>
<dbReference type="SUPFAM" id="SSF69322">
    <property type="entry name" value="Tricorn protease domain 2"/>
    <property type="match status" value="1"/>
</dbReference>
<evidence type="ECO:0000313" key="2">
    <source>
        <dbReference type="EMBL" id="HGL18025.1"/>
    </source>
</evidence>
<name>A0A7V3ZYC9_UNCW3</name>
<dbReference type="InterPro" id="IPR013211">
    <property type="entry name" value="LVIVD"/>
</dbReference>
<dbReference type="InterPro" id="IPR036116">
    <property type="entry name" value="FN3_sf"/>
</dbReference>
<sequence>MNFKKLGFIIACAVLVYGCKKDLGAPPEIKLNQLKSTYYGIALEFEVVDEDFEYSKLYLNGNFYKRYSSSYVVDTIKGVLPFNSYNIRIEAFDERGNIRHKEYPFTFAPPPLTYWNGFCTWTVEDVNFCWTPLAGAEWFELQISRSSYEWDLNLVLDTLISDTCFTFRFNERGGFYWRVRGLKGSIQGEWSEILYLKVVDLTAPGLKEPINDSCWKNEIVNFSWFEKECADQYEIHLSSDSLFISVILDSITSGTSISWPSENRLGRFYWRVRAGKGSTWTPWSETGTFDIIEVPSPPQVYNPADGSMFWNSEYIRFSWNSVSGAEGYDLEVFKPGYGSIISVYTQYNYYNWTPGYSNTGELKARVRARRGTIYTLWSLEVTFTSLDSKPVVLSPPDNYLHWNAETLIFGWRHVPMADSYRIQVSEFSDFRNYLIDKAVTDTQFRWLPLSFNGKFYWRVRAEKINATGFFSDVLSFSLCPFEISSYAAYGLEDFYKSGNLIYLVSNSYAGLLSQGALSVVNFSNPQSPVSIANYSENGSFSTKYVSVSVNGNYIFIADSIWGLKVFEFSGNQIRKVSYLEFYPSSTFSVFASGNFLYVIHGGPSYRTLTKFDITDPNNLRVVGSVDISYAISVFVSGNYAYVSRGQSGITIVDVRNMSIQTTLDTPGYATNSYVWSNYLLVADGSNGLVVVDVSNPQSPSIVGTYSGINVKSVYGYDGAVLTTGTNNFISIIGLSNPQVPNLLGFYRPNRNGIKIVSNGNYAFTSTEDYIYVLRLK</sequence>
<dbReference type="AlphaFoldDB" id="A0A7V3ZYC9"/>
<proteinExistence type="predicted"/>